<dbReference type="EMBL" id="AUZY01000986">
    <property type="protein sequence ID" value="EQD76759.1"/>
    <property type="molecule type" value="Genomic_DNA"/>
</dbReference>
<dbReference type="InterPro" id="IPR025579">
    <property type="entry name" value="DUF4357"/>
</dbReference>
<reference evidence="2" key="1">
    <citation type="submission" date="2013-08" db="EMBL/GenBank/DDBJ databases">
        <authorList>
            <person name="Mendez C."/>
            <person name="Richter M."/>
            <person name="Ferrer M."/>
            <person name="Sanchez J."/>
        </authorList>
    </citation>
    <scope>NUCLEOTIDE SEQUENCE</scope>
</reference>
<name>T1D5J3_9ZZZZ</name>
<organism evidence="2">
    <name type="scientific">mine drainage metagenome</name>
    <dbReference type="NCBI Taxonomy" id="410659"/>
    <lineage>
        <taxon>unclassified sequences</taxon>
        <taxon>metagenomes</taxon>
        <taxon>ecological metagenomes</taxon>
    </lineage>
</organism>
<sequence>MYGEDLGRMTRAQTLQIFLPSGDPQGIRVAEITTRIVRVIEIPRSLLAEFLRMPEAGQVGVYFLVGPAEEDDEMALYVGQSGAVGPRLSQHNQEKDFWNRALVVVSLTNSLTQTHALYLEWRSIKDAKHAGRYTLENGSSGARPHTPAPLEADCQEIHDTTRVLLATLGYPVFEAVGKPAAQESAEELFCRASGVDGRGLYTPEGFVVIKGSKGRSEDVSSIQDTSLARRRRQLIASGVFRVEGEEIVATKDYVFKSPSGAAGVLLGRRANGWVEWKNAAGQTLHEMKRAVSGVGPDGEGEE</sequence>
<feature type="domain" description="DUF4357" evidence="1">
    <location>
        <begin position="231"/>
        <end position="284"/>
    </location>
</feature>
<comment type="caution">
    <text evidence="2">The sequence shown here is derived from an EMBL/GenBank/DDBJ whole genome shotgun (WGS) entry which is preliminary data.</text>
</comment>
<reference evidence="2" key="2">
    <citation type="journal article" date="2014" name="ISME J.">
        <title>Microbial stratification in low pH oxic and suboxic macroscopic growths along an acid mine drainage.</title>
        <authorList>
            <person name="Mendez-Garcia C."/>
            <person name="Mesa V."/>
            <person name="Sprenger R.R."/>
            <person name="Richter M."/>
            <person name="Diez M.S."/>
            <person name="Solano J."/>
            <person name="Bargiela R."/>
            <person name="Golyshina O.V."/>
            <person name="Manteca A."/>
            <person name="Ramos J.L."/>
            <person name="Gallego J.R."/>
            <person name="Llorente I."/>
            <person name="Martins Dos Santos V.A."/>
            <person name="Jensen O.N."/>
            <person name="Pelaez A.I."/>
            <person name="Sanchez J."/>
            <person name="Ferrer M."/>
        </authorList>
    </citation>
    <scope>NUCLEOTIDE SEQUENCE</scope>
</reference>
<protein>
    <submittedName>
        <fullName evidence="2">Methionine sulfoxide reductase A</fullName>
    </submittedName>
</protein>
<evidence type="ECO:0000259" key="1">
    <source>
        <dbReference type="Pfam" id="PF14267"/>
    </source>
</evidence>
<accession>T1D5J3</accession>
<dbReference type="Pfam" id="PF14267">
    <property type="entry name" value="DUF4357"/>
    <property type="match status" value="1"/>
</dbReference>
<gene>
    <name evidence="2" type="ORF">B1B_01462</name>
</gene>
<proteinExistence type="predicted"/>
<dbReference type="CDD" id="cd10447">
    <property type="entry name" value="GIY-YIG_unchar_2"/>
    <property type="match status" value="1"/>
</dbReference>
<dbReference type="AlphaFoldDB" id="T1D5J3"/>
<evidence type="ECO:0000313" key="2">
    <source>
        <dbReference type="EMBL" id="EQD76759.1"/>
    </source>
</evidence>